<feature type="transmembrane region" description="Helical" evidence="5">
    <location>
        <begin position="99"/>
        <end position="118"/>
    </location>
</feature>
<dbReference type="GO" id="GO:0016020">
    <property type="term" value="C:membrane"/>
    <property type="evidence" value="ECO:0007669"/>
    <property type="project" value="UniProtKB-SubCell"/>
</dbReference>
<proteinExistence type="predicted"/>
<feature type="transmembrane region" description="Helical" evidence="5">
    <location>
        <begin position="277"/>
        <end position="298"/>
    </location>
</feature>
<keyword evidence="8" id="KW-1185">Reference proteome</keyword>
<feature type="transmembrane region" description="Helical" evidence="5">
    <location>
        <begin position="62"/>
        <end position="87"/>
    </location>
</feature>
<evidence type="ECO:0000256" key="1">
    <source>
        <dbReference type="ARBA" id="ARBA00004141"/>
    </source>
</evidence>
<dbReference type="SUPFAM" id="SSF103481">
    <property type="entry name" value="Multidrug resistance efflux transporter EmrE"/>
    <property type="match status" value="2"/>
</dbReference>
<comment type="subcellular location">
    <subcellularLocation>
        <location evidence="1">Membrane</location>
        <topology evidence="1">Multi-pass membrane protein</topology>
    </subcellularLocation>
</comment>
<dbReference type="OrthoDB" id="417037at2759"/>
<evidence type="ECO:0000256" key="5">
    <source>
        <dbReference type="SAM" id="Phobius"/>
    </source>
</evidence>
<evidence type="ECO:0000256" key="2">
    <source>
        <dbReference type="ARBA" id="ARBA00022692"/>
    </source>
</evidence>
<evidence type="ECO:0000256" key="3">
    <source>
        <dbReference type="ARBA" id="ARBA00022989"/>
    </source>
</evidence>
<feature type="transmembrane region" description="Helical" evidence="5">
    <location>
        <begin position="214"/>
        <end position="232"/>
    </location>
</feature>
<feature type="transmembrane region" description="Helical" evidence="5">
    <location>
        <begin position="176"/>
        <end position="194"/>
    </location>
</feature>
<dbReference type="InterPro" id="IPR037185">
    <property type="entry name" value="EmrE-like"/>
</dbReference>
<feature type="transmembrane region" description="Helical" evidence="5">
    <location>
        <begin position="28"/>
        <end position="50"/>
    </location>
</feature>
<organism evidence="7 8">
    <name type="scientific">Gonium pectorale</name>
    <name type="common">Green alga</name>
    <dbReference type="NCBI Taxonomy" id="33097"/>
    <lineage>
        <taxon>Eukaryota</taxon>
        <taxon>Viridiplantae</taxon>
        <taxon>Chlorophyta</taxon>
        <taxon>core chlorophytes</taxon>
        <taxon>Chlorophyceae</taxon>
        <taxon>CS clade</taxon>
        <taxon>Chlamydomonadales</taxon>
        <taxon>Volvocaceae</taxon>
        <taxon>Gonium</taxon>
    </lineage>
</organism>
<protein>
    <recommendedName>
        <fullName evidence="6">Sugar phosphate transporter domain-containing protein</fullName>
    </recommendedName>
</protein>
<dbReference type="STRING" id="33097.A0A150GJ53"/>
<dbReference type="InterPro" id="IPR050186">
    <property type="entry name" value="TPT_transporter"/>
</dbReference>
<gene>
    <name evidence="7" type="ORF">GPECTOR_19g288</name>
</gene>
<keyword evidence="4 5" id="KW-0472">Membrane</keyword>
<name>A0A150GJ53_GONPE</name>
<dbReference type="AlphaFoldDB" id="A0A150GJ53"/>
<evidence type="ECO:0000256" key="4">
    <source>
        <dbReference type="ARBA" id="ARBA00023136"/>
    </source>
</evidence>
<dbReference type="Proteomes" id="UP000075714">
    <property type="component" value="Unassembled WGS sequence"/>
</dbReference>
<feature type="transmembrane region" description="Helical" evidence="5">
    <location>
        <begin position="149"/>
        <end position="170"/>
    </location>
</feature>
<comment type="caution">
    <text evidence="7">The sequence shown here is derived from an EMBL/GenBank/DDBJ whole genome shotgun (WGS) entry which is preliminary data.</text>
</comment>
<dbReference type="Pfam" id="PF03151">
    <property type="entry name" value="TPT"/>
    <property type="match status" value="1"/>
</dbReference>
<feature type="transmembrane region" description="Helical" evidence="5">
    <location>
        <begin position="247"/>
        <end position="270"/>
    </location>
</feature>
<sequence>MATVKEAEEGQALLPKSTATAAAPSKHLGLPSVLVAGIAYCCASGSMVLLNKHALASFGFSAPSALLCFQCALAALLVKLCEVFGWVKLQPLKWDLVSVWFPVNLIFVGMIGTSFYALKEVGVGMVTVWKNLSNVVTAMGDVFIYKRSYTWPVWGCLGLMLASAVVGASTDSRFTWSGYSWQIANCFFTSAYALYLRSVMDKVAEHTTNKQKVYYNNLLSIPPILAMMWYFGEFEGLTQQAALRNNTFLLVSAMGGIIGFGISFSSLWFLSQTTATIYSLVGALNKIPVAIVGLVAFAEPTNPKNLASIVIGLGAGVLFTRVKSK</sequence>
<evidence type="ECO:0000313" key="7">
    <source>
        <dbReference type="EMBL" id="KXZ49837.1"/>
    </source>
</evidence>
<dbReference type="EMBL" id="LSYV01000020">
    <property type="protein sequence ID" value="KXZ49837.1"/>
    <property type="molecule type" value="Genomic_DNA"/>
</dbReference>
<evidence type="ECO:0000313" key="8">
    <source>
        <dbReference type="Proteomes" id="UP000075714"/>
    </source>
</evidence>
<dbReference type="InterPro" id="IPR004853">
    <property type="entry name" value="Sugar_P_trans_dom"/>
</dbReference>
<dbReference type="PANTHER" id="PTHR11132">
    <property type="entry name" value="SOLUTE CARRIER FAMILY 35"/>
    <property type="match status" value="1"/>
</dbReference>
<keyword evidence="3 5" id="KW-1133">Transmembrane helix</keyword>
<reference evidence="8" key="1">
    <citation type="journal article" date="2016" name="Nat. Commun.">
        <title>The Gonium pectorale genome demonstrates co-option of cell cycle regulation during the evolution of multicellularity.</title>
        <authorList>
            <person name="Hanschen E.R."/>
            <person name="Marriage T.N."/>
            <person name="Ferris P.J."/>
            <person name="Hamaji T."/>
            <person name="Toyoda A."/>
            <person name="Fujiyama A."/>
            <person name="Neme R."/>
            <person name="Noguchi H."/>
            <person name="Minakuchi Y."/>
            <person name="Suzuki M."/>
            <person name="Kawai-Toyooka H."/>
            <person name="Smith D.R."/>
            <person name="Sparks H."/>
            <person name="Anderson J."/>
            <person name="Bakaric R."/>
            <person name="Luria V."/>
            <person name="Karger A."/>
            <person name="Kirschner M.W."/>
            <person name="Durand P.M."/>
            <person name="Michod R.E."/>
            <person name="Nozaki H."/>
            <person name="Olson B.J."/>
        </authorList>
    </citation>
    <scope>NUCLEOTIDE SEQUENCE [LARGE SCALE GENOMIC DNA]</scope>
    <source>
        <strain evidence="8">NIES-2863</strain>
    </source>
</reference>
<evidence type="ECO:0000259" key="6">
    <source>
        <dbReference type="Pfam" id="PF03151"/>
    </source>
</evidence>
<keyword evidence="2 5" id="KW-0812">Transmembrane</keyword>
<accession>A0A150GJ53</accession>
<feature type="domain" description="Sugar phosphate transporter" evidence="6">
    <location>
        <begin position="46"/>
        <end position="314"/>
    </location>
</feature>